<accession>A0A9D4QIR4</accession>
<reference evidence="1" key="2">
    <citation type="submission" date="2021-09" db="EMBL/GenBank/DDBJ databases">
        <authorList>
            <person name="Jia N."/>
            <person name="Wang J."/>
            <person name="Shi W."/>
            <person name="Du L."/>
            <person name="Sun Y."/>
            <person name="Zhan W."/>
            <person name="Jiang J."/>
            <person name="Wang Q."/>
            <person name="Zhang B."/>
            <person name="Ji P."/>
            <person name="Sakyi L.B."/>
            <person name="Cui X."/>
            <person name="Yuan T."/>
            <person name="Jiang B."/>
            <person name="Yang W."/>
            <person name="Lam T.T.-Y."/>
            <person name="Chang Q."/>
            <person name="Ding S."/>
            <person name="Wang X."/>
            <person name="Zhu J."/>
            <person name="Ruan X."/>
            <person name="Zhao L."/>
            <person name="Wei J."/>
            <person name="Que T."/>
            <person name="Du C."/>
            <person name="Cheng J."/>
            <person name="Dai P."/>
            <person name="Han X."/>
            <person name="Huang E."/>
            <person name="Gao Y."/>
            <person name="Liu J."/>
            <person name="Shao H."/>
            <person name="Ye R."/>
            <person name="Li L."/>
            <person name="Wei W."/>
            <person name="Wang X."/>
            <person name="Wang C."/>
            <person name="Huo Q."/>
            <person name="Li W."/>
            <person name="Guo W."/>
            <person name="Chen H."/>
            <person name="Chen S."/>
            <person name="Zhou L."/>
            <person name="Zhou L."/>
            <person name="Ni X."/>
            <person name="Tian J."/>
            <person name="Zhou Y."/>
            <person name="Sheng Y."/>
            <person name="Liu T."/>
            <person name="Pan Y."/>
            <person name="Xia L."/>
            <person name="Li J."/>
            <person name="Zhao F."/>
            <person name="Cao W."/>
        </authorList>
    </citation>
    <scope>NUCLEOTIDE SEQUENCE</scope>
    <source>
        <strain evidence="1">Rsan-2018</strain>
        <tissue evidence="1">Larvae</tissue>
    </source>
</reference>
<organism evidence="1 2">
    <name type="scientific">Rhipicephalus sanguineus</name>
    <name type="common">Brown dog tick</name>
    <name type="synonym">Ixodes sanguineus</name>
    <dbReference type="NCBI Taxonomy" id="34632"/>
    <lineage>
        <taxon>Eukaryota</taxon>
        <taxon>Metazoa</taxon>
        <taxon>Ecdysozoa</taxon>
        <taxon>Arthropoda</taxon>
        <taxon>Chelicerata</taxon>
        <taxon>Arachnida</taxon>
        <taxon>Acari</taxon>
        <taxon>Parasitiformes</taxon>
        <taxon>Ixodida</taxon>
        <taxon>Ixodoidea</taxon>
        <taxon>Ixodidae</taxon>
        <taxon>Rhipicephalinae</taxon>
        <taxon>Rhipicephalus</taxon>
        <taxon>Rhipicephalus</taxon>
    </lineage>
</organism>
<name>A0A9D4QIR4_RHISA</name>
<evidence type="ECO:0000313" key="1">
    <source>
        <dbReference type="EMBL" id="KAH7982211.1"/>
    </source>
</evidence>
<reference evidence="1" key="1">
    <citation type="journal article" date="2020" name="Cell">
        <title>Large-Scale Comparative Analyses of Tick Genomes Elucidate Their Genetic Diversity and Vector Capacities.</title>
        <authorList>
            <consortium name="Tick Genome and Microbiome Consortium (TIGMIC)"/>
            <person name="Jia N."/>
            <person name="Wang J."/>
            <person name="Shi W."/>
            <person name="Du L."/>
            <person name="Sun Y."/>
            <person name="Zhan W."/>
            <person name="Jiang J.F."/>
            <person name="Wang Q."/>
            <person name="Zhang B."/>
            <person name="Ji P."/>
            <person name="Bell-Sakyi L."/>
            <person name="Cui X.M."/>
            <person name="Yuan T.T."/>
            <person name="Jiang B.G."/>
            <person name="Yang W.F."/>
            <person name="Lam T.T."/>
            <person name="Chang Q.C."/>
            <person name="Ding S.J."/>
            <person name="Wang X.J."/>
            <person name="Zhu J.G."/>
            <person name="Ruan X.D."/>
            <person name="Zhao L."/>
            <person name="Wei J.T."/>
            <person name="Ye R.Z."/>
            <person name="Que T.C."/>
            <person name="Du C.H."/>
            <person name="Zhou Y.H."/>
            <person name="Cheng J.X."/>
            <person name="Dai P.F."/>
            <person name="Guo W.B."/>
            <person name="Han X.H."/>
            <person name="Huang E.J."/>
            <person name="Li L.F."/>
            <person name="Wei W."/>
            <person name="Gao Y.C."/>
            <person name="Liu J.Z."/>
            <person name="Shao H.Z."/>
            <person name="Wang X."/>
            <person name="Wang C.C."/>
            <person name="Yang T.C."/>
            <person name="Huo Q.B."/>
            <person name="Li W."/>
            <person name="Chen H.Y."/>
            <person name="Chen S.E."/>
            <person name="Zhou L.G."/>
            <person name="Ni X.B."/>
            <person name="Tian J.H."/>
            <person name="Sheng Y."/>
            <person name="Liu T."/>
            <person name="Pan Y.S."/>
            <person name="Xia L.Y."/>
            <person name="Li J."/>
            <person name="Zhao F."/>
            <person name="Cao W.C."/>
        </authorList>
    </citation>
    <scope>NUCLEOTIDE SEQUENCE</scope>
    <source>
        <strain evidence="1">Rsan-2018</strain>
    </source>
</reference>
<protein>
    <submittedName>
        <fullName evidence="1">Uncharacterized protein</fullName>
    </submittedName>
</protein>
<comment type="caution">
    <text evidence="1">The sequence shown here is derived from an EMBL/GenBank/DDBJ whole genome shotgun (WGS) entry which is preliminary data.</text>
</comment>
<dbReference type="AlphaFoldDB" id="A0A9D4QIR4"/>
<dbReference type="Proteomes" id="UP000821837">
    <property type="component" value="Chromosome 1"/>
</dbReference>
<sequence>MVMPCDLVTFSEMVKLSEQVRVCVKGIPFEVTPGAKVTLSSEMTLFVKETPFGLESICGLETCPCDQEKPCDWGIFFDSVTISVTVTCGTESFALRGFSWGSFGVVKGSPSSAWTVSGLDWRHLAEPFQCGLSW</sequence>
<dbReference type="EMBL" id="JABSTV010001245">
    <property type="protein sequence ID" value="KAH7982211.1"/>
    <property type="molecule type" value="Genomic_DNA"/>
</dbReference>
<evidence type="ECO:0000313" key="2">
    <source>
        <dbReference type="Proteomes" id="UP000821837"/>
    </source>
</evidence>
<keyword evidence="2" id="KW-1185">Reference proteome</keyword>
<gene>
    <name evidence="1" type="ORF">HPB52_003441</name>
</gene>
<proteinExistence type="predicted"/>